<name>A0A841A5H9_9MICO</name>
<dbReference type="NCBIfam" id="TIGR04225">
    <property type="entry name" value="CshA_fibril_rpt"/>
    <property type="match status" value="1"/>
</dbReference>
<dbReference type="InterPro" id="IPR026395">
    <property type="entry name" value="CshA_fibril"/>
</dbReference>
<comment type="caution">
    <text evidence="4">The sequence shown here is derived from an EMBL/GenBank/DDBJ whole genome shotgun (WGS) entry which is preliminary data.</text>
</comment>
<protein>
    <submittedName>
        <fullName evidence="4">CshA-type fibril repeat protein</fullName>
    </submittedName>
</protein>
<evidence type="ECO:0000259" key="3">
    <source>
        <dbReference type="Pfam" id="PF19076"/>
    </source>
</evidence>
<keyword evidence="2" id="KW-0472">Membrane</keyword>
<keyword evidence="2" id="KW-0812">Transmembrane</keyword>
<dbReference type="AlphaFoldDB" id="A0A841A5H9"/>
<dbReference type="EMBL" id="JACHLZ010000001">
    <property type="protein sequence ID" value="MBB5830389.1"/>
    <property type="molecule type" value="Genomic_DNA"/>
</dbReference>
<organism evidence="4 5">
    <name type="scientific">Brachybacterium aquaticum</name>
    <dbReference type="NCBI Taxonomy" id="1432564"/>
    <lineage>
        <taxon>Bacteria</taxon>
        <taxon>Bacillati</taxon>
        <taxon>Actinomycetota</taxon>
        <taxon>Actinomycetes</taxon>
        <taxon>Micrococcales</taxon>
        <taxon>Dermabacteraceae</taxon>
        <taxon>Brachybacterium</taxon>
    </lineage>
</organism>
<keyword evidence="5" id="KW-1185">Reference proteome</keyword>
<dbReference type="Pfam" id="PF19076">
    <property type="entry name" value="CshA_repeat"/>
    <property type="match status" value="1"/>
</dbReference>
<evidence type="ECO:0000313" key="5">
    <source>
        <dbReference type="Proteomes" id="UP000588158"/>
    </source>
</evidence>
<feature type="domain" description="CshA" evidence="3">
    <location>
        <begin position="553"/>
        <end position="611"/>
    </location>
</feature>
<dbReference type="RefSeq" id="WP_312857533.1">
    <property type="nucleotide sequence ID" value="NZ_JACHLZ010000001.1"/>
</dbReference>
<keyword evidence="2" id="KW-1133">Transmembrane helix</keyword>
<sequence length="677" mass="70108">MPEPSPRPAPARPGDRARRALRPPLSRPPRRPLSSLLHRPLGRVAALAAAGALAAVTALPAAALGEDGPFDFPAETQSLEMIPGSVTRIPLRALVQDDVEAEVDLDAARLAVPEDLAPGLAERMQLGTDSRSIVVEDEGTWSLLGQDLVFTPLVGVDGPTLPISLTVGSLHDSRSLPVVLTPELLELEEISVHGSAGAPTAVGLPGAVPADGTVRLELAGLPAGSTVVEDGSRAIVPSQGTWQLSEDRTALTHTPAGPGLGRQLDPVRLVVEDEEGAVERAARVTLTVPIISDLDWSAPYGEDIVFVVGEGQQYVDPTTLRLQPLGDQESYEASADGTRVVVPGEGVWVLDRTAATVRFSPESAEVHQTAPMGISGGDGEGATAATALLSTAYPVLTSRAEASAPGAETTFDLSTGIRDVRSDSLRFASAALPEGATLTADDTVLAVPGEGIWRIDLENRAVVMTPQDGFSGAATPVRVTARGVYADNPVEATLEAVYSPVIATLRDDEARTPPEQTVTVDVLANDTAGSAAQPLDPASLRIGSLAAVNVSELEDGRGQRLVIPGEGVFTVDGNGAVAFTPAEGFTGRTSTIAYDVVDSAGVPAHASLVVDVDPGITVGAEQGAQVSGINSLLVGLMPSAPSTAFVFGTIVMLLLFGGVVSLWTGTRMEADRRDWED</sequence>
<feature type="region of interest" description="Disordered" evidence="1">
    <location>
        <begin position="1"/>
        <end position="35"/>
    </location>
</feature>
<feature type="compositionally biased region" description="Pro residues" evidence="1">
    <location>
        <begin position="1"/>
        <end position="11"/>
    </location>
</feature>
<evidence type="ECO:0000256" key="2">
    <source>
        <dbReference type="SAM" id="Phobius"/>
    </source>
</evidence>
<accession>A0A841A5H9</accession>
<gene>
    <name evidence="4" type="ORF">HNR70_000202</name>
</gene>
<evidence type="ECO:0000256" key="1">
    <source>
        <dbReference type="SAM" id="MobiDB-lite"/>
    </source>
</evidence>
<evidence type="ECO:0000313" key="4">
    <source>
        <dbReference type="EMBL" id="MBB5830389.1"/>
    </source>
</evidence>
<reference evidence="4 5" key="1">
    <citation type="submission" date="2020-08" db="EMBL/GenBank/DDBJ databases">
        <title>Sequencing the genomes of 1000 actinobacteria strains.</title>
        <authorList>
            <person name="Klenk H.-P."/>
        </authorList>
    </citation>
    <scope>NUCLEOTIDE SEQUENCE [LARGE SCALE GENOMIC DNA]</scope>
    <source>
        <strain evidence="4 5">DSM 28796</strain>
    </source>
</reference>
<dbReference type="Proteomes" id="UP000588158">
    <property type="component" value="Unassembled WGS sequence"/>
</dbReference>
<proteinExistence type="predicted"/>
<feature type="transmembrane region" description="Helical" evidence="2">
    <location>
        <begin position="644"/>
        <end position="663"/>
    </location>
</feature>